<comment type="similarity">
    <text evidence="1">Belongs to the protein-tyrosine phosphatase family. Non-receptor class dual specificity subfamily.</text>
</comment>
<dbReference type="Proteomes" id="UP000717328">
    <property type="component" value="Unassembled WGS sequence"/>
</dbReference>
<feature type="compositionally biased region" description="Gly residues" evidence="5">
    <location>
        <begin position="341"/>
        <end position="351"/>
    </location>
</feature>
<evidence type="ECO:0000313" key="9">
    <source>
        <dbReference type="EMBL" id="KAG5653144.1"/>
    </source>
</evidence>
<dbReference type="GO" id="GO:0043409">
    <property type="term" value="P:negative regulation of MAPK cascade"/>
    <property type="evidence" value="ECO:0007669"/>
    <property type="project" value="TreeGrafter"/>
</dbReference>
<feature type="region of interest" description="Disordered" evidence="5">
    <location>
        <begin position="111"/>
        <end position="135"/>
    </location>
</feature>
<dbReference type="FunFam" id="3.90.190.10:FF:000120">
    <property type="entry name" value="MAP kinase phosphatase, putative"/>
    <property type="match status" value="1"/>
</dbReference>
<dbReference type="SUPFAM" id="SSF52799">
    <property type="entry name" value="(Phosphotyrosine protein) phosphatases II"/>
    <property type="match status" value="1"/>
</dbReference>
<dbReference type="PROSITE" id="PS50056">
    <property type="entry name" value="TYR_PHOSPHATASE_2"/>
    <property type="match status" value="1"/>
</dbReference>
<feature type="region of interest" description="Disordered" evidence="5">
    <location>
        <begin position="367"/>
        <end position="465"/>
    </location>
</feature>
<reference evidence="9" key="2">
    <citation type="submission" date="2021-10" db="EMBL/GenBank/DDBJ databases">
        <title>Phylogenomics reveals ancestral predisposition of the termite-cultivated fungus Termitomyces towards a domesticated lifestyle.</title>
        <authorList>
            <person name="Auxier B."/>
            <person name="Grum-Grzhimaylo A."/>
            <person name="Cardenas M.E."/>
            <person name="Lodge J.D."/>
            <person name="Laessoe T."/>
            <person name="Pedersen O."/>
            <person name="Smith M.E."/>
            <person name="Kuyper T.W."/>
            <person name="Franco-Molano E.A."/>
            <person name="Baroni T.J."/>
            <person name="Aanen D.K."/>
        </authorList>
    </citation>
    <scope>NUCLEOTIDE SEQUENCE</scope>
    <source>
        <strain evidence="9">D49</strain>
    </source>
</reference>
<dbReference type="Pfam" id="PF00782">
    <property type="entry name" value="DSPc"/>
    <property type="match status" value="1"/>
</dbReference>
<accession>A0A9P7KKH1</accession>
<evidence type="ECO:0000259" key="7">
    <source>
        <dbReference type="PROSITE" id="PS50056"/>
    </source>
</evidence>
<feature type="region of interest" description="Disordered" evidence="5">
    <location>
        <begin position="23"/>
        <end position="84"/>
    </location>
</feature>
<dbReference type="InterPro" id="IPR000340">
    <property type="entry name" value="Dual-sp_phosphatase_cat-dom"/>
</dbReference>
<dbReference type="PANTHER" id="PTHR10159">
    <property type="entry name" value="DUAL SPECIFICITY PROTEIN PHOSPHATASE"/>
    <property type="match status" value="1"/>
</dbReference>
<dbReference type="GO" id="GO:0004725">
    <property type="term" value="F:protein tyrosine phosphatase activity"/>
    <property type="evidence" value="ECO:0007669"/>
    <property type="project" value="UniProtKB-EC"/>
</dbReference>
<feature type="compositionally biased region" description="Low complexity" evidence="5">
    <location>
        <begin position="391"/>
        <end position="400"/>
    </location>
</feature>
<organism evidence="9 10">
    <name type="scientific">Sphagnurus paluster</name>
    <dbReference type="NCBI Taxonomy" id="117069"/>
    <lineage>
        <taxon>Eukaryota</taxon>
        <taxon>Fungi</taxon>
        <taxon>Dikarya</taxon>
        <taxon>Basidiomycota</taxon>
        <taxon>Agaricomycotina</taxon>
        <taxon>Agaricomycetes</taxon>
        <taxon>Agaricomycetidae</taxon>
        <taxon>Agaricales</taxon>
        <taxon>Tricholomatineae</taxon>
        <taxon>Lyophyllaceae</taxon>
        <taxon>Sphagnurus</taxon>
    </lineage>
</organism>
<dbReference type="PROSITE" id="PS50054">
    <property type="entry name" value="TYR_PHOSPHATASE_DUAL"/>
    <property type="match status" value="1"/>
</dbReference>
<dbReference type="PANTHER" id="PTHR10159:SF530">
    <property type="entry name" value="DUAL SPECIFICITY PROTEIN PHOSPHATASE DDB_G0271350-RELATED"/>
    <property type="match status" value="1"/>
</dbReference>
<protein>
    <recommendedName>
        <fullName evidence="2">protein-tyrosine-phosphatase</fullName>
        <ecNumber evidence="2">3.1.3.48</ecNumber>
    </recommendedName>
</protein>
<evidence type="ECO:0000256" key="5">
    <source>
        <dbReference type="SAM" id="MobiDB-lite"/>
    </source>
</evidence>
<dbReference type="CDD" id="cd14498">
    <property type="entry name" value="DSP"/>
    <property type="match status" value="1"/>
</dbReference>
<evidence type="ECO:0000256" key="4">
    <source>
        <dbReference type="ARBA" id="ARBA00022912"/>
    </source>
</evidence>
<feature type="region of interest" description="Disordered" evidence="5">
    <location>
        <begin position="706"/>
        <end position="745"/>
    </location>
</feature>
<feature type="region of interest" description="Disordered" evidence="5">
    <location>
        <begin position="788"/>
        <end position="823"/>
    </location>
</feature>
<sequence>MSAPKRFRPPNINLSLASQKRGPVIELEAESPVELSDDDDDYDRFEDTLQLSSGESSPSTPPSIPALKLDTSDDESSSDDISRDLQALEQLRRSVKQNLRLRPIRSNGALPKIDLNVTPRSPFPSSTTPWKDPDPLSAISPASSTASSYFTPLSATHALSPPSVIPPAKPADSPSPRAIEAGELYERLISKKRPLLIDTRPPTSHVSFHVRHSVNIAIPSLILKRCRKPTGGFQSLDALRQFITTDGSKQSWDELMSPDSSLWDGDVVIYDDEMDLKDKDNVGVTAWALIPVLSPLVINGKVDYLKGGISEAGHHADFETLVVSGGDLDFGFNVDSPPPQTGGGGLKKGGGLFQLDTQAALRSKALPEIEPSSLLSTKPPSPPPRSPLPMMPAAMPSSRSHISSPHNVHIVDPSPSPPPSQVSFHRPPPPHRRPSVPILRRLDTKSSERLNPNAPSLSVRTRPLRSATLTVPPSLALQSPASPSHLSLVYSNHSPPGSARFAPPSPSHDISNFLTPYYTPPHTPGTPKPFLPPSPSTARPDLDNPPTTEETFPAFTISTILPNFLYLGPELTTPEHVEELQQLGVKRILNIAIECDDDQGLNLKEVFKYHKIPMRDIVEEENIARGVKEACEILDDARLHSSATYVHCKAGKSRSVTAVMAYLIHANHWTLSRAYAFVLERRKGISPNIGFVSELMTFEEQELGGKSIGVHPSAPAGSSQDQPPNDSFGAALGAGGHMRRGGHVRESLPPTVLAGMESIGDGASGSISAGGFIDRVNGDSGQEMEIKDASGRYRHARRAPVNENTLQPMRRVSKAGLESSSYS</sequence>
<feature type="compositionally biased region" description="Polar residues" evidence="5">
    <location>
        <begin position="716"/>
        <end position="725"/>
    </location>
</feature>
<dbReference type="SMART" id="SM00195">
    <property type="entry name" value="DSPc"/>
    <property type="match status" value="1"/>
</dbReference>
<feature type="compositionally biased region" description="Low complexity" evidence="5">
    <location>
        <begin position="118"/>
        <end position="129"/>
    </location>
</feature>
<feature type="compositionally biased region" description="Acidic residues" evidence="5">
    <location>
        <begin position="27"/>
        <end position="44"/>
    </location>
</feature>
<dbReference type="GO" id="GO:0005737">
    <property type="term" value="C:cytoplasm"/>
    <property type="evidence" value="ECO:0007669"/>
    <property type="project" value="TreeGrafter"/>
</dbReference>
<evidence type="ECO:0000259" key="8">
    <source>
        <dbReference type="PROSITE" id="PS50206"/>
    </source>
</evidence>
<keyword evidence="4" id="KW-0904">Protein phosphatase</keyword>
<dbReference type="PROSITE" id="PS50206">
    <property type="entry name" value="RHODANESE_3"/>
    <property type="match status" value="1"/>
</dbReference>
<dbReference type="InterPro" id="IPR036873">
    <property type="entry name" value="Rhodanese-like_dom_sf"/>
</dbReference>
<dbReference type="OrthoDB" id="273181at2759"/>
<feature type="region of interest" description="Disordered" evidence="5">
    <location>
        <begin position="519"/>
        <end position="548"/>
    </location>
</feature>
<dbReference type="InterPro" id="IPR020422">
    <property type="entry name" value="TYR_PHOSPHATASE_DUAL_dom"/>
</dbReference>
<dbReference type="EC" id="3.1.3.48" evidence="2"/>
<feature type="domain" description="Tyrosine specific protein phosphatases" evidence="7">
    <location>
        <begin position="621"/>
        <end position="685"/>
    </location>
</feature>
<evidence type="ECO:0000256" key="2">
    <source>
        <dbReference type="ARBA" id="ARBA00013064"/>
    </source>
</evidence>
<keyword evidence="10" id="KW-1185">Reference proteome</keyword>
<feature type="domain" description="Tyrosine-protein phosphatase" evidence="6">
    <location>
        <begin position="556"/>
        <end position="704"/>
    </location>
</feature>
<dbReference type="InterPro" id="IPR029021">
    <property type="entry name" value="Prot-tyrosine_phosphatase-like"/>
</dbReference>
<gene>
    <name evidence="9" type="ORF">H0H81_002136</name>
</gene>
<feature type="region of interest" description="Disordered" evidence="5">
    <location>
        <begin position="332"/>
        <end position="351"/>
    </location>
</feature>
<dbReference type="InterPro" id="IPR000387">
    <property type="entry name" value="Tyr_Pase_dom"/>
</dbReference>
<evidence type="ECO:0000313" key="10">
    <source>
        <dbReference type="Proteomes" id="UP000717328"/>
    </source>
</evidence>
<dbReference type="Gene3D" id="3.90.190.10">
    <property type="entry name" value="Protein tyrosine phosphatase superfamily"/>
    <property type="match status" value="1"/>
</dbReference>
<feature type="compositionally biased region" description="Pro residues" evidence="5">
    <location>
        <begin position="519"/>
        <end position="535"/>
    </location>
</feature>
<feature type="domain" description="Rhodanese" evidence="8">
    <location>
        <begin position="190"/>
        <end position="243"/>
    </location>
</feature>
<dbReference type="Gene3D" id="3.40.250.10">
    <property type="entry name" value="Rhodanese-like domain"/>
    <property type="match status" value="1"/>
</dbReference>
<dbReference type="SUPFAM" id="SSF52821">
    <property type="entry name" value="Rhodanese/Cell cycle control phosphatase"/>
    <property type="match status" value="1"/>
</dbReference>
<comment type="caution">
    <text evidence="9">The sequence shown here is derived from an EMBL/GenBank/DDBJ whole genome shotgun (WGS) entry which is preliminary data.</text>
</comment>
<evidence type="ECO:0000256" key="1">
    <source>
        <dbReference type="ARBA" id="ARBA00008601"/>
    </source>
</evidence>
<feature type="compositionally biased region" description="Polar residues" evidence="5">
    <location>
        <begin position="449"/>
        <end position="459"/>
    </location>
</feature>
<dbReference type="EMBL" id="JABCKI010000072">
    <property type="protein sequence ID" value="KAG5653144.1"/>
    <property type="molecule type" value="Genomic_DNA"/>
</dbReference>
<reference evidence="9" key="1">
    <citation type="submission" date="2021-02" db="EMBL/GenBank/DDBJ databases">
        <authorList>
            <person name="Nieuwenhuis M."/>
            <person name="Van De Peppel L.J.J."/>
        </authorList>
    </citation>
    <scope>NUCLEOTIDE SEQUENCE</scope>
    <source>
        <strain evidence="9">D49</strain>
    </source>
</reference>
<dbReference type="InterPro" id="IPR001763">
    <property type="entry name" value="Rhodanese-like_dom"/>
</dbReference>
<feature type="compositionally biased region" description="Pro residues" evidence="5">
    <location>
        <begin position="379"/>
        <end position="390"/>
    </location>
</feature>
<evidence type="ECO:0000259" key="6">
    <source>
        <dbReference type="PROSITE" id="PS50054"/>
    </source>
</evidence>
<keyword evidence="3" id="KW-0378">Hydrolase</keyword>
<evidence type="ECO:0000256" key="3">
    <source>
        <dbReference type="ARBA" id="ARBA00022801"/>
    </source>
</evidence>
<name>A0A9P7KKH1_9AGAR</name>
<proteinExistence type="inferred from homology"/>
<dbReference type="AlphaFoldDB" id="A0A9P7KKH1"/>